<protein>
    <recommendedName>
        <fullName evidence="6">tRNA(Ile)-lysidine synthase</fullName>
        <ecNumber evidence="6">6.3.4.19</ecNumber>
    </recommendedName>
    <alternativeName>
        <fullName evidence="6">tRNA(Ile)-2-lysyl-cytidine synthase</fullName>
    </alternativeName>
    <alternativeName>
        <fullName evidence="6">tRNA(Ile)-lysidine synthetase</fullName>
    </alternativeName>
</protein>
<feature type="binding site" evidence="6">
    <location>
        <begin position="52"/>
        <end position="57"/>
    </location>
    <ligand>
        <name>ATP</name>
        <dbReference type="ChEBI" id="CHEBI:30616"/>
    </ligand>
</feature>
<dbReference type="InterPro" id="IPR011063">
    <property type="entry name" value="TilS/TtcA_N"/>
</dbReference>
<dbReference type="EMBL" id="QXGM01000002">
    <property type="protein sequence ID" value="RSX54890.1"/>
    <property type="molecule type" value="Genomic_DNA"/>
</dbReference>
<proteinExistence type="inferred from homology"/>
<dbReference type="HAMAP" id="MF_01161">
    <property type="entry name" value="tRNA_Ile_lys_synt"/>
    <property type="match status" value="1"/>
</dbReference>
<evidence type="ECO:0000313" key="8">
    <source>
        <dbReference type="EMBL" id="RSX54890.1"/>
    </source>
</evidence>
<comment type="similarity">
    <text evidence="6">Belongs to the tRNA(Ile)-lysidine synthase family.</text>
</comment>
<comment type="subcellular location">
    <subcellularLocation>
        <location evidence="6">Cytoplasm</location>
    </subcellularLocation>
</comment>
<dbReference type="SUPFAM" id="SSF82829">
    <property type="entry name" value="MesJ substrate recognition domain-like"/>
    <property type="match status" value="1"/>
</dbReference>
<dbReference type="AlphaFoldDB" id="A0A430FPY2"/>
<accession>A0A430FPY2</accession>
<keyword evidence="9" id="KW-1185">Reference proteome</keyword>
<keyword evidence="6" id="KW-0963">Cytoplasm</keyword>
<evidence type="ECO:0000256" key="4">
    <source>
        <dbReference type="ARBA" id="ARBA00022840"/>
    </source>
</evidence>
<dbReference type="SUPFAM" id="SSF52402">
    <property type="entry name" value="Adenine nucleotide alpha hydrolases-like"/>
    <property type="match status" value="1"/>
</dbReference>
<comment type="domain">
    <text evidence="6">The N-terminal region contains the highly conserved SGGXDS motif, predicted to be a P-loop motif involved in ATP binding.</text>
</comment>
<keyword evidence="1 6" id="KW-0436">Ligase</keyword>
<reference evidence="8 9" key="1">
    <citation type="submission" date="2018-09" db="EMBL/GenBank/DDBJ databases">
        <title>Characterization of the phylogenetic diversity of five novel species belonging to the genus Bifidobacterium.</title>
        <authorList>
            <person name="Lugli G.A."/>
            <person name="Duranti S."/>
            <person name="Milani C."/>
        </authorList>
    </citation>
    <scope>NUCLEOTIDE SEQUENCE [LARGE SCALE GENOMIC DNA]</scope>
    <source>
        <strain evidence="8 9">2036B</strain>
    </source>
</reference>
<keyword evidence="4 6" id="KW-0067">ATP-binding</keyword>
<dbReference type="Proteomes" id="UP000287609">
    <property type="component" value="Unassembled WGS sequence"/>
</dbReference>
<evidence type="ECO:0000313" key="9">
    <source>
        <dbReference type="Proteomes" id="UP000287609"/>
    </source>
</evidence>
<evidence type="ECO:0000256" key="1">
    <source>
        <dbReference type="ARBA" id="ARBA00022598"/>
    </source>
</evidence>
<evidence type="ECO:0000256" key="5">
    <source>
        <dbReference type="ARBA" id="ARBA00048539"/>
    </source>
</evidence>
<dbReference type="PANTHER" id="PTHR43033:SF1">
    <property type="entry name" value="TRNA(ILE)-LYSIDINE SYNTHASE-RELATED"/>
    <property type="match status" value="1"/>
</dbReference>
<dbReference type="CDD" id="cd01992">
    <property type="entry name" value="TilS_N"/>
    <property type="match status" value="1"/>
</dbReference>
<evidence type="ECO:0000256" key="2">
    <source>
        <dbReference type="ARBA" id="ARBA00022694"/>
    </source>
</evidence>
<dbReference type="EC" id="6.3.4.19" evidence="6"/>
<keyword evidence="2 6" id="KW-0819">tRNA processing</keyword>
<sequence length="416" mass="45064">MVYSAQMKSAIGAVRTSLGHLDRTLVNWDPQFVKHGHHEIRKDAPVIAVACSGGRDSLALAASAQKVCASWGIRCAAIIVDHGLQQNSDVVAAQAAQQCADLGLDPVIVERITIRASDMRHRGVEAAARQQRYDAIVNKAREIHARAVLLAHTRDDQAETVLIDLLTAGSLDGMAGMADSIDIDGIPFLRPLLGLSRADTTNICKSLNLEYWDDPTNGDDLRASVIESHTQETADTSSRTLDSCATCVEAGLGRDLPLRSRIRNVLLPWLSEFTGGNMVTRLATFAQTSRPDIEFLQEQADLAFRRAVTLTLPEDSAQASVISDDATDNGQILALIDLDVLNDVHLALRRRVMATLFSRFGIRASSAHVAAAVGLTRGNGGRVVQLPAGYVLKRVKHVIRLCHDDVHANRGYSGKH</sequence>
<dbReference type="Gene3D" id="3.40.50.620">
    <property type="entry name" value="HUPs"/>
    <property type="match status" value="1"/>
</dbReference>
<comment type="catalytic activity">
    <reaction evidence="5 6">
        <text>cytidine(34) in tRNA(Ile2) + L-lysine + ATP = lysidine(34) in tRNA(Ile2) + AMP + diphosphate + H(+)</text>
        <dbReference type="Rhea" id="RHEA:43744"/>
        <dbReference type="Rhea" id="RHEA-COMP:10625"/>
        <dbReference type="Rhea" id="RHEA-COMP:10670"/>
        <dbReference type="ChEBI" id="CHEBI:15378"/>
        <dbReference type="ChEBI" id="CHEBI:30616"/>
        <dbReference type="ChEBI" id="CHEBI:32551"/>
        <dbReference type="ChEBI" id="CHEBI:33019"/>
        <dbReference type="ChEBI" id="CHEBI:82748"/>
        <dbReference type="ChEBI" id="CHEBI:83665"/>
        <dbReference type="ChEBI" id="CHEBI:456215"/>
        <dbReference type="EC" id="6.3.4.19"/>
    </reaction>
</comment>
<dbReference type="GO" id="GO:0006400">
    <property type="term" value="P:tRNA modification"/>
    <property type="evidence" value="ECO:0007669"/>
    <property type="project" value="UniProtKB-UniRule"/>
</dbReference>
<keyword evidence="3 6" id="KW-0547">Nucleotide-binding</keyword>
<dbReference type="Gene3D" id="1.20.59.20">
    <property type="match status" value="1"/>
</dbReference>
<evidence type="ECO:0000256" key="6">
    <source>
        <dbReference type="HAMAP-Rule" id="MF_01161"/>
    </source>
</evidence>
<dbReference type="GO" id="GO:0032267">
    <property type="term" value="F:tRNA(Ile)-lysidine synthase activity"/>
    <property type="evidence" value="ECO:0007669"/>
    <property type="project" value="UniProtKB-EC"/>
</dbReference>
<dbReference type="PANTHER" id="PTHR43033">
    <property type="entry name" value="TRNA(ILE)-LYSIDINE SYNTHASE-RELATED"/>
    <property type="match status" value="1"/>
</dbReference>
<name>A0A430FPY2_9BIFI</name>
<feature type="domain" description="tRNA(Ile)-lysidine/2-thiocytidine synthase N-terminal" evidence="7">
    <location>
        <begin position="47"/>
        <end position="220"/>
    </location>
</feature>
<dbReference type="Pfam" id="PF01171">
    <property type="entry name" value="ATP_bind_3"/>
    <property type="match status" value="1"/>
</dbReference>
<dbReference type="GO" id="GO:0005524">
    <property type="term" value="F:ATP binding"/>
    <property type="evidence" value="ECO:0007669"/>
    <property type="project" value="UniProtKB-UniRule"/>
</dbReference>
<comment type="caution">
    <text evidence="8">The sequence shown here is derived from an EMBL/GenBank/DDBJ whole genome shotgun (WGS) entry which is preliminary data.</text>
</comment>
<evidence type="ECO:0000256" key="3">
    <source>
        <dbReference type="ARBA" id="ARBA00022741"/>
    </source>
</evidence>
<dbReference type="NCBIfam" id="TIGR02432">
    <property type="entry name" value="lysidine_TilS_N"/>
    <property type="match status" value="1"/>
</dbReference>
<dbReference type="GO" id="GO:0005737">
    <property type="term" value="C:cytoplasm"/>
    <property type="evidence" value="ECO:0007669"/>
    <property type="project" value="UniProtKB-SubCell"/>
</dbReference>
<dbReference type="InterPro" id="IPR012795">
    <property type="entry name" value="tRNA_Ile_lys_synt_N"/>
</dbReference>
<gene>
    <name evidence="6" type="primary">tilS</name>
    <name evidence="8" type="ORF">D2E26_0944</name>
</gene>
<dbReference type="OrthoDB" id="5244702at2"/>
<dbReference type="InterPro" id="IPR014729">
    <property type="entry name" value="Rossmann-like_a/b/a_fold"/>
</dbReference>
<dbReference type="InterPro" id="IPR012094">
    <property type="entry name" value="tRNA_Ile_lys_synt"/>
</dbReference>
<organism evidence="8 9">
    <name type="scientific">Bifidobacterium dolichotidis</name>
    <dbReference type="NCBI Taxonomy" id="2306976"/>
    <lineage>
        <taxon>Bacteria</taxon>
        <taxon>Bacillati</taxon>
        <taxon>Actinomycetota</taxon>
        <taxon>Actinomycetes</taxon>
        <taxon>Bifidobacteriales</taxon>
        <taxon>Bifidobacteriaceae</taxon>
        <taxon>Bifidobacterium</taxon>
    </lineage>
</organism>
<comment type="function">
    <text evidence="6">Ligates lysine onto the cytidine present at position 34 of the AUA codon-specific tRNA(Ile) that contains the anticodon CAU, in an ATP-dependent manner. Cytidine is converted to lysidine, thus changing the amino acid specificity of the tRNA from methionine to isoleucine.</text>
</comment>
<evidence type="ECO:0000259" key="7">
    <source>
        <dbReference type="Pfam" id="PF01171"/>
    </source>
</evidence>